<evidence type="ECO:0000313" key="3">
    <source>
        <dbReference type="Proteomes" id="UP001208689"/>
    </source>
</evidence>
<dbReference type="InterPro" id="IPR038078">
    <property type="entry name" value="PhoU-like_sf"/>
</dbReference>
<dbReference type="InterPro" id="IPR018445">
    <property type="entry name" value="Put_Phosphate_transp_reg"/>
</dbReference>
<gene>
    <name evidence="2" type="ORF">NEF87_004133</name>
</gene>
<accession>A0ABY6HWE0</accession>
<dbReference type="EMBL" id="CP104013">
    <property type="protein sequence ID" value="UYP47848.1"/>
    <property type="molecule type" value="Genomic_DNA"/>
</dbReference>
<comment type="similarity">
    <text evidence="1">Belongs to the UPF0111 family.</text>
</comment>
<evidence type="ECO:0008006" key="4">
    <source>
        <dbReference type="Google" id="ProtNLM"/>
    </source>
</evidence>
<dbReference type="Proteomes" id="UP001208689">
    <property type="component" value="Chromosome"/>
</dbReference>
<dbReference type="PANTHER" id="PTHR36536">
    <property type="entry name" value="UPF0111 PROTEIN HI_1603"/>
    <property type="match status" value="1"/>
</dbReference>
<dbReference type="Pfam" id="PF01865">
    <property type="entry name" value="PhoU_div"/>
    <property type="match status" value="1"/>
</dbReference>
<dbReference type="SUPFAM" id="SSF109755">
    <property type="entry name" value="PhoU-like"/>
    <property type="match status" value="1"/>
</dbReference>
<organism evidence="2 3">
    <name type="scientific">Candidatus Lokiarchaeum ossiferum</name>
    <dbReference type="NCBI Taxonomy" id="2951803"/>
    <lineage>
        <taxon>Archaea</taxon>
        <taxon>Promethearchaeati</taxon>
        <taxon>Promethearchaeota</taxon>
        <taxon>Promethearchaeia</taxon>
        <taxon>Promethearchaeales</taxon>
        <taxon>Promethearchaeaceae</taxon>
        <taxon>Candidatus Lokiarchaeum</taxon>
    </lineage>
</organism>
<proteinExistence type="inferred from homology"/>
<name>A0ABY6HWE0_9ARCH</name>
<evidence type="ECO:0000256" key="1">
    <source>
        <dbReference type="ARBA" id="ARBA00008591"/>
    </source>
</evidence>
<dbReference type="Gene3D" id="1.20.58.220">
    <property type="entry name" value="Phosphate transport system protein phou homolog 2, domain 2"/>
    <property type="match status" value="1"/>
</dbReference>
<dbReference type="PANTHER" id="PTHR36536:SF3">
    <property type="entry name" value="UPF0111 PROTEIN HI_1603"/>
    <property type="match status" value="1"/>
</dbReference>
<protein>
    <recommendedName>
        <fullName evidence="4">DUF47 family protein</fullName>
    </recommendedName>
</protein>
<sequence>MDKIERTVFANLEAQSKLVSKTFKEMGICINAYLEGNEDVQNSSITKIRSYEKDASKIRRKNLEVVAQTVSIYRSDLLRLVMKMADVMANQAGASVRLGKVRYTPRSDDEMVLKFKTLIDVFIKMGEELRNLMSKLGEDMEKAHHACDRVDEVEEQVDEIYRDLHGHLYNREDIPLRIIMQLLSVAKHVEEACDHCASVADSVRIILVTH</sequence>
<reference evidence="2" key="1">
    <citation type="submission" date="2022-09" db="EMBL/GenBank/DDBJ databases">
        <title>Actin cytoskeleton and complex cell architecture in an #Asgard archaeon.</title>
        <authorList>
            <person name="Ponce Toledo R.I."/>
            <person name="Schleper C."/>
            <person name="Rodrigues Oliveira T."/>
            <person name="Wollweber F."/>
            <person name="Xu J."/>
            <person name="Rittmann S."/>
            <person name="Klingl A."/>
            <person name="Pilhofer M."/>
        </authorList>
    </citation>
    <scope>NUCLEOTIDE SEQUENCE</scope>
    <source>
        <strain evidence="2">B-35</strain>
    </source>
</reference>
<evidence type="ECO:0000313" key="2">
    <source>
        <dbReference type="EMBL" id="UYP47848.1"/>
    </source>
</evidence>
<keyword evidence="3" id="KW-1185">Reference proteome</keyword>
<dbReference type="InterPro" id="IPR002727">
    <property type="entry name" value="DUF47"/>
</dbReference>